<dbReference type="Proteomes" id="UP001166304">
    <property type="component" value="Unassembled WGS sequence"/>
</dbReference>
<keyword evidence="3" id="KW-1185">Reference proteome</keyword>
<gene>
    <name evidence="2" type="ORF">KTS37_01950</name>
</gene>
<sequence>MVGAYHLVCHECPFEGLFDDRATAERERAAHESTTDHQTTLLDISEPEPAGTPGPS</sequence>
<name>A0AA41FZ23_9EURY</name>
<reference evidence="2" key="1">
    <citation type="submission" date="2021-06" db="EMBL/GenBank/DDBJ databases">
        <title>New haloarchaea isolates fom saline soil.</title>
        <authorList>
            <person name="Duran-Viseras A."/>
            <person name="Sanchez-Porro C.S."/>
            <person name="Ventosa A."/>
        </authorList>
    </citation>
    <scope>NUCLEOTIDE SEQUENCE</scope>
    <source>
        <strain evidence="2">JCM 18369</strain>
    </source>
</reference>
<protein>
    <submittedName>
        <fullName evidence="2">Uncharacterized protein</fullName>
    </submittedName>
</protein>
<dbReference type="RefSeq" id="WP_162412170.1">
    <property type="nucleotide sequence ID" value="NZ_JAHQXE010000001.1"/>
</dbReference>
<proteinExistence type="predicted"/>
<dbReference type="AlphaFoldDB" id="A0AA41FZ23"/>
<evidence type="ECO:0000313" key="3">
    <source>
        <dbReference type="Proteomes" id="UP001166304"/>
    </source>
</evidence>
<organism evidence="2 3">
    <name type="scientific">Haloarcula salina</name>
    <dbReference type="NCBI Taxonomy" id="1429914"/>
    <lineage>
        <taxon>Archaea</taxon>
        <taxon>Methanobacteriati</taxon>
        <taxon>Methanobacteriota</taxon>
        <taxon>Stenosarchaea group</taxon>
        <taxon>Halobacteria</taxon>
        <taxon>Halobacteriales</taxon>
        <taxon>Haloarculaceae</taxon>
        <taxon>Haloarcula</taxon>
    </lineage>
</organism>
<accession>A0AA41FZ23</accession>
<feature type="compositionally biased region" description="Basic and acidic residues" evidence="1">
    <location>
        <begin position="25"/>
        <end position="35"/>
    </location>
</feature>
<comment type="caution">
    <text evidence="2">The sequence shown here is derived from an EMBL/GenBank/DDBJ whole genome shotgun (WGS) entry which is preliminary data.</text>
</comment>
<feature type="region of interest" description="Disordered" evidence="1">
    <location>
        <begin position="25"/>
        <end position="56"/>
    </location>
</feature>
<dbReference type="EMBL" id="JAHQXE010000001">
    <property type="protein sequence ID" value="MBV0900539.1"/>
    <property type="molecule type" value="Genomic_DNA"/>
</dbReference>
<evidence type="ECO:0000256" key="1">
    <source>
        <dbReference type="SAM" id="MobiDB-lite"/>
    </source>
</evidence>
<evidence type="ECO:0000313" key="2">
    <source>
        <dbReference type="EMBL" id="MBV0900539.1"/>
    </source>
</evidence>